<proteinExistence type="predicted"/>
<protein>
    <recommendedName>
        <fullName evidence="2">protein-glutamate O-methyltransferase</fullName>
        <ecNumber evidence="2">2.1.1.80</ecNumber>
    </recommendedName>
</protein>
<keyword evidence="5" id="KW-0949">S-adenosyl-L-methionine</keyword>
<dbReference type="Pfam" id="PF03705">
    <property type="entry name" value="CheR_N"/>
    <property type="match status" value="1"/>
</dbReference>
<dbReference type="RefSeq" id="WP_259310683.1">
    <property type="nucleotide sequence ID" value="NZ_CP087164.1"/>
</dbReference>
<dbReference type="GO" id="GO:0032259">
    <property type="term" value="P:methylation"/>
    <property type="evidence" value="ECO:0007669"/>
    <property type="project" value="UniProtKB-KW"/>
</dbReference>
<evidence type="ECO:0000313" key="11">
    <source>
        <dbReference type="Proteomes" id="UP001162834"/>
    </source>
</evidence>
<comment type="catalytic activity">
    <reaction evidence="1">
        <text>L-glutamyl-[protein] + S-adenosyl-L-methionine = [protein]-L-glutamate 5-O-methyl ester + S-adenosyl-L-homocysteine</text>
        <dbReference type="Rhea" id="RHEA:24452"/>
        <dbReference type="Rhea" id="RHEA-COMP:10208"/>
        <dbReference type="Rhea" id="RHEA-COMP:10311"/>
        <dbReference type="ChEBI" id="CHEBI:29973"/>
        <dbReference type="ChEBI" id="CHEBI:57856"/>
        <dbReference type="ChEBI" id="CHEBI:59789"/>
        <dbReference type="ChEBI" id="CHEBI:82795"/>
        <dbReference type="EC" id="2.1.1.80"/>
    </reaction>
</comment>
<dbReference type="SUPFAM" id="SSF90257">
    <property type="entry name" value="Myosin rod fragments"/>
    <property type="match status" value="1"/>
</dbReference>
<organism evidence="10 11">
    <name type="scientific">Capillimicrobium parvum</name>
    <dbReference type="NCBI Taxonomy" id="2884022"/>
    <lineage>
        <taxon>Bacteria</taxon>
        <taxon>Bacillati</taxon>
        <taxon>Actinomycetota</taxon>
        <taxon>Thermoleophilia</taxon>
        <taxon>Solirubrobacterales</taxon>
        <taxon>Capillimicrobiaceae</taxon>
        <taxon>Capillimicrobium</taxon>
    </lineage>
</organism>
<dbReference type="Pfam" id="PF08448">
    <property type="entry name" value="PAS_4"/>
    <property type="match status" value="1"/>
</dbReference>
<dbReference type="EMBL" id="CP087164">
    <property type="protein sequence ID" value="UGS36614.1"/>
    <property type="molecule type" value="Genomic_DNA"/>
</dbReference>
<dbReference type="GO" id="GO:0006355">
    <property type="term" value="P:regulation of DNA-templated transcription"/>
    <property type="evidence" value="ECO:0007669"/>
    <property type="project" value="InterPro"/>
</dbReference>
<evidence type="ECO:0000256" key="6">
    <source>
        <dbReference type="SAM" id="MobiDB-lite"/>
    </source>
</evidence>
<dbReference type="InterPro" id="IPR029063">
    <property type="entry name" value="SAM-dependent_MTases_sf"/>
</dbReference>
<reference evidence="10" key="1">
    <citation type="journal article" date="2022" name="Int. J. Syst. Evol. Microbiol.">
        <title>Pseudomonas aegrilactucae sp. nov. and Pseudomonas morbosilactucae sp. nov., pathogens causing bacterial rot of lettuce in Japan.</title>
        <authorList>
            <person name="Sawada H."/>
            <person name="Fujikawa T."/>
            <person name="Satou M."/>
        </authorList>
    </citation>
    <scope>NUCLEOTIDE SEQUENCE</scope>
    <source>
        <strain evidence="10">0166_1</strain>
    </source>
</reference>
<dbReference type="AlphaFoldDB" id="A0A9E7C1E9"/>
<dbReference type="SMART" id="SM00091">
    <property type="entry name" value="PAS"/>
    <property type="match status" value="2"/>
</dbReference>
<dbReference type="PROSITE" id="PS50123">
    <property type="entry name" value="CHER"/>
    <property type="match status" value="1"/>
</dbReference>
<evidence type="ECO:0000256" key="2">
    <source>
        <dbReference type="ARBA" id="ARBA00012534"/>
    </source>
</evidence>
<dbReference type="SUPFAM" id="SSF53335">
    <property type="entry name" value="S-adenosyl-L-methionine-dependent methyltransferases"/>
    <property type="match status" value="1"/>
</dbReference>
<feature type="domain" description="PAS" evidence="7">
    <location>
        <begin position="498"/>
        <end position="568"/>
    </location>
</feature>
<sequence length="618" mass="68780">MTDPDDELRPLLDFIKLSRGFDFSGYKPTSLTRRVRKRMDAIGSDSYADYLNHLEVEPDEFSELFDTILINVTSFFRDAPAWRYVDEQVLPAIIGHAGSRDIRIWSAGCASGEEAYSISMLLVRHLGERAFRERVKVYATDVDDDALATARAGQYTSKQLEAVPADLLERCFERLPAGAAFRKDLRRALIFGRNDLVQDAPISRIDLLLCRNVLMYFNAETQGSVLRRLNFALANTGYLFLGKSEMLLTRGELFRPVDLKCRVFSKVPVPRLGEHLMFTPDGDENADPALGDSQALGLRDGVLDLAPVAQLAVDLTGMLAMANQQARTLFGLEDADIGRPLRDLEVSYRPVELRAAIDRALAEARPVSLGTVQWGAEDGQPRELEVQVSAVVSDGGELLGASATFADVTPHLRLRDELERSKRELEVAYEELQSTVEELETTNEELQSTNEELETTNEELQSTNEELETMNEELQSTNEELEATNDELRDRSQELNESNIFLEAILGSVGVAVVVLDEAQAIRVWNRAAQALWGLRPDQVRGEHFLSLDIGLPVEQLRAALRAALAGDRTERPLALEARDRCGRDLTCYVTCVPLSGLDGEVRGAVLLMDDRTPVRAA</sequence>
<feature type="region of interest" description="Disordered" evidence="6">
    <location>
        <begin position="440"/>
        <end position="461"/>
    </location>
</feature>
<dbReference type="NCBIfam" id="TIGR00229">
    <property type="entry name" value="sensory_box"/>
    <property type="match status" value="2"/>
</dbReference>
<dbReference type="InterPro" id="IPR000780">
    <property type="entry name" value="CheR_MeTrfase"/>
</dbReference>
<dbReference type="CDD" id="cd00130">
    <property type="entry name" value="PAS"/>
    <property type="match status" value="2"/>
</dbReference>
<dbReference type="PRINTS" id="PR00996">
    <property type="entry name" value="CHERMTFRASE"/>
</dbReference>
<dbReference type="SUPFAM" id="SSF55785">
    <property type="entry name" value="PYP-like sensor domain (PAS domain)"/>
    <property type="match status" value="2"/>
</dbReference>
<evidence type="ECO:0000256" key="4">
    <source>
        <dbReference type="ARBA" id="ARBA00022679"/>
    </source>
</evidence>
<dbReference type="InterPro" id="IPR013767">
    <property type="entry name" value="PAS_fold"/>
</dbReference>
<dbReference type="InterPro" id="IPR050903">
    <property type="entry name" value="Bact_Chemotaxis_MeTrfase"/>
</dbReference>
<dbReference type="SUPFAM" id="SSF47757">
    <property type="entry name" value="Chemotaxis receptor methyltransferase CheR, N-terminal domain"/>
    <property type="match status" value="1"/>
</dbReference>
<keyword evidence="11" id="KW-1185">Reference proteome</keyword>
<dbReference type="GO" id="GO:0008983">
    <property type="term" value="F:protein-glutamate O-methyltransferase activity"/>
    <property type="evidence" value="ECO:0007669"/>
    <property type="project" value="UniProtKB-EC"/>
</dbReference>
<evidence type="ECO:0000313" key="10">
    <source>
        <dbReference type="EMBL" id="UGS36614.1"/>
    </source>
</evidence>
<dbReference type="InterPro" id="IPR013656">
    <property type="entry name" value="PAS_4"/>
</dbReference>
<keyword evidence="4" id="KW-0808">Transferase</keyword>
<dbReference type="PANTHER" id="PTHR24422:SF10">
    <property type="entry name" value="CHEMOTAXIS PROTEIN METHYLTRANSFERASE 2"/>
    <property type="match status" value="1"/>
</dbReference>
<feature type="domain" description="CheR-type methyltransferase" evidence="9">
    <location>
        <begin position="1"/>
        <end position="247"/>
    </location>
</feature>
<dbReference type="InterPro" id="IPR000700">
    <property type="entry name" value="PAS-assoc_C"/>
</dbReference>
<dbReference type="InterPro" id="IPR036804">
    <property type="entry name" value="CheR_N_sf"/>
</dbReference>
<accession>A0A9E7C1E9</accession>
<dbReference type="Pfam" id="PF00989">
    <property type="entry name" value="PAS"/>
    <property type="match status" value="1"/>
</dbReference>
<name>A0A9E7C1E9_9ACTN</name>
<evidence type="ECO:0000259" key="7">
    <source>
        <dbReference type="PROSITE" id="PS50112"/>
    </source>
</evidence>
<evidence type="ECO:0000256" key="3">
    <source>
        <dbReference type="ARBA" id="ARBA00022603"/>
    </source>
</evidence>
<dbReference type="Gene3D" id="3.40.50.150">
    <property type="entry name" value="Vaccinia Virus protein VP39"/>
    <property type="match status" value="1"/>
</dbReference>
<gene>
    <name evidence="10" type="ORF">DSM104329_03022</name>
</gene>
<dbReference type="Pfam" id="PF01739">
    <property type="entry name" value="CheR"/>
    <property type="match status" value="1"/>
</dbReference>
<feature type="domain" description="PAC" evidence="8">
    <location>
        <begin position="365"/>
        <end position="420"/>
    </location>
</feature>
<keyword evidence="3" id="KW-0489">Methyltransferase</keyword>
<dbReference type="Gene3D" id="1.10.155.10">
    <property type="entry name" value="Chemotaxis receptor methyltransferase CheR, N-terminal domain"/>
    <property type="match status" value="1"/>
</dbReference>
<dbReference type="SMART" id="SM00138">
    <property type="entry name" value="MeTrc"/>
    <property type="match status" value="1"/>
</dbReference>
<dbReference type="Gene3D" id="3.30.450.20">
    <property type="entry name" value="PAS domain"/>
    <property type="match status" value="2"/>
</dbReference>
<dbReference type="KEGG" id="sbae:DSM104329_03022"/>
<evidence type="ECO:0000256" key="5">
    <source>
        <dbReference type="ARBA" id="ARBA00022691"/>
    </source>
</evidence>
<dbReference type="InterPro" id="IPR035965">
    <property type="entry name" value="PAS-like_dom_sf"/>
</dbReference>
<dbReference type="InterPro" id="IPR022642">
    <property type="entry name" value="CheR_C"/>
</dbReference>
<dbReference type="InterPro" id="IPR000014">
    <property type="entry name" value="PAS"/>
</dbReference>
<dbReference type="EC" id="2.1.1.80" evidence="2"/>
<evidence type="ECO:0000256" key="1">
    <source>
        <dbReference type="ARBA" id="ARBA00001541"/>
    </source>
</evidence>
<dbReference type="PROSITE" id="PS50112">
    <property type="entry name" value="PAS"/>
    <property type="match status" value="1"/>
</dbReference>
<dbReference type="Proteomes" id="UP001162834">
    <property type="component" value="Chromosome"/>
</dbReference>
<dbReference type="PROSITE" id="PS50113">
    <property type="entry name" value="PAC"/>
    <property type="match status" value="1"/>
</dbReference>
<evidence type="ECO:0000259" key="8">
    <source>
        <dbReference type="PROSITE" id="PS50113"/>
    </source>
</evidence>
<dbReference type="InterPro" id="IPR022641">
    <property type="entry name" value="CheR_N"/>
</dbReference>
<evidence type="ECO:0000259" key="9">
    <source>
        <dbReference type="PROSITE" id="PS50123"/>
    </source>
</evidence>
<dbReference type="PANTHER" id="PTHR24422">
    <property type="entry name" value="CHEMOTAXIS PROTEIN METHYLTRANSFERASE"/>
    <property type="match status" value="1"/>
</dbReference>